<feature type="signal peptide" evidence="2">
    <location>
        <begin position="1"/>
        <end position="24"/>
    </location>
</feature>
<dbReference type="Proteomes" id="UP001597120">
    <property type="component" value="Unassembled WGS sequence"/>
</dbReference>
<dbReference type="EMBL" id="JBHTIU010000104">
    <property type="protein sequence ID" value="MFD0872223.1"/>
    <property type="molecule type" value="Genomic_DNA"/>
</dbReference>
<name>A0ABW3DIP8_9BACL</name>
<accession>A0ABW3DIP8</accession>
<reference evidence="4" key="1">
    <citation type="journal article" date="2019" name="Int. J. Syst. Evol. Microbiol.">
        <title>The Global Catalogue of Microorganisms (GCM) 10K type strain sequencing project: providing services to taxonomists for standard genome sequencing and annotation.</title>
        <authorList>
            <consortium name="The Broad Institute Genomics Platform"/>
            <consortium name="The Broad Institute Genome Sequencing Center for Infectious Disease"/>
            <person name="Wu L."/>
            <person name="Ma J."/>
        </authorList>
    </citation>
    <scope>NUCLEOTIDE SEQUENCE [LARGE SCALE GENOMIC DNA]</scope>
    <source>
        <strain evidence="4">CCUG 57263</strain>
    </source>
</reference>
<evidence type="ECO:0000313" key="4">
    <source>
        <dbReference type="Proteomes" id="UP001597120"/>
    </source>
</evidence>
<gene>
    <name evidence="3" type="ORF">ACFQ03_24180</name>
</gene>
<evidence type="ECO:0000256" key="2">
    <source>
        <dbReference type="SAM" id="SignalP"/>
    </source>
</evidence>
<proteinExistence type="predicted"/>
<organism evidence="3 4">
    <name type="scientific">Paenibacillus residui</name>
    <dbReference type="NCBI Taxonomy" id="629724"/>
    <lineage>
        <taxon>Bacteria</taxon>
        <taxon>Bacillati</taxon>
        <taxon>Bacillota</taxon>
        <taxon>Bacilli</taxon>
        <taxon>Bacillales</taxon>
        <taxon>Paenibacillaceae</taxon>
        <taxon>Paenibacillus</taxon>
    </lineage>
</organism>
<evidence type="ECO:0000313" key="3">
    <source>
        <dbReference type="EMBL" id="MFD0872223.1"/>
    </source>
</evidence>
<evidence type="ECO:0000256" key="1">
    <source>
        <dbReference type="SAM" id="MobiDB-lite"/>
    </source>
</evidence>
<sequence>MTLNRMFKPSLLLVLTLVLCFAMAGTAAAEPASPYPNGAKTAPPPESDMHPEPIFVHDFTPAPGDFGTYKFEPWHKYLDSGNVSITDRGNGKVGFSGTTFATQKVSTVALKLTLQMWTGKEWIDLKEIEFKDSNDITVYGSDTRDCLTGYYYRVLGYHWVIQGTDFERGYTTGNSILVL</sequence>
<keyword evidence="4" id="KW-1185">Reference proteome</keyword>
<feature type="region of interest" description="Disordered" evidence="1">
    <location>
        <begin position="29"/>
        <end position="52"/>
    </location>
</feature>
<keyword evidence="2" id="KW-0732">Signal</keyword>
<protein>
    <submittedName>
        <fullName evidence="3">Uncharacterized protein</fullName>
    </submittedName>
</protein>
<feature type="chain" id="PRO_5045693470" evidence="2">
    <location>
        <begin position="25"/>
        <end position="179"/>
    </location>
</feature>
<dbReference type="RefSeq" id="WP_379291527.1">
    <property type="nucleotide sequence ID" value="NZ_JBHTIU010000104.1"/>
</dbReference>
<comment type="caution">
    <text evidence="3">The sequence shown here is derived from an EMBL/GenBank/DDBJ whole genome shotgun (WGS) entry which is preliminary data.</text>
</comment>